<evidence type="ECO:0000256" key="3">
    <source>
        <dbReference type="ARBA" id="ARBA00012453"/>
    </source>
</evidence>
<evidence type="ECO:0000256" key="11">
    <source>
        <dbReference type="ARBA" id="ARBA00033056"/>
    </source>
</evidence>
<keyword evidence="6" id="KW-0378">Hydrolase</keyword>
<dbReference type="PANTHER" id="PTHR11839">
    <property type="entry name" value="UDP/ADP-SUGAR PYROPHOSPHATASE"/>
    <property type="match status" value="1"/>
</dbReference>
<dbReference type="AlphaFoldDB" id="A0A177LWP7"/>
<dbReference type="GO" id="GO:0046872">
    <property type="term" value="F:metal ion binding"/>
    <property type="evidence" value="ECO:0007669"/>
    <property type="project" value="UniProtKB-KW"/>
</dbReference>
<dbReference type="InterPro" id="IPR000086">
    <property type="entry name" value="NUDIX_hydrolase_dom"/>
</dbReference>
<dbReference type="GO" id="GO:0047631">
    <property type="term" value="F:ADP-ribose diphosphatase activity"/>
    <property type="evidence" value="ECO:0007669"/>
    <property type="project" value="UniProtKB-EC"/>
</dbReference>
<dbReference type="PANTHER" id="PTHR11839:SF5">
    <property type="entry name" value="ADP-RIBOSE PYROPHOSPHATASE"/>
    <property type="match status" value="1"/>
</dbReference>
<dbReference type="OrthoDB" id="5292471at2"/>
<evidence type="ECO:0000256" key="7">
    <source>
        <dbReference type="ARBA" id="ARBA00022842"/>
    </source>
</evidence>
<dbReference type="GO" id="GO:0006753">
    <property type="term" value="P:nucleoside phosphate metabolic process"/>
    <property type="evidence" value="ECO:0007669"/>
    <property type="project" value="TreeGrafter"/>
</dbReference>
<evidence type="ECO:0000256" key="9">
    <source>
        <dbReference type="ARBA" id="ARBA00030162"/>
    </source>
</evidence>
<dbReference type="PROSITE" id="PS00893">
    <property type="entry name" value="NUDIX_BOX"/>
    <property type="match status" value="1"/>
</dbReference>
<evidence type="ECO:0000256" key="10">
    <source>
        <dbReference type="ARBA" id="ARBA00030308"/>
    </source>
</evidence>
<comment type="similarity">
    <text evidence="2">Belongs to the Nudix hydrolase family. NudF subfamily.</text>
</comment>
<dbReference type="SUPFAM" id="SSF55811">
    <property type="entry name" value="Nudix"/>
    <property type="match status" value="1"/>
</dbReference>
<dbReference type="NCBIfam" id="TIGR00052">
    <property type="entry name" value="nudix-type nucleoside diphosphatase, YffH/AdpP family"/>
    <property type="match status" value="1"/>
</dbReference>
<evidence type="ECO:0000313" key="16">
    <source>
        <dbReference type="Proteomes" id="UP000078090"/>
    </source>
</evidence>
<evidence type="ECO:0000259" key="14">
    <source>
        <dbReference type="PROSITE" id="PS51462"/>
    </source>
</evidence>
<dbReference type="GO" id="GO:0005829">
    <property type="term" value="C:cytosol"/>
    <property type="evidence" value="ECO:0007669"/>
    <property type="project" value="TreeGrafter"/>
</dbReference>
<evidence type="ECO:0000256" key="6">
    <source>
        <dbReference type="ARBA" id="ARBA00022801"/>
    </source>
</evidence>
<accession>A0A177LWP7</accession>
<organism evidence="15 16">
    <name type="scientific">Methylomonas methanica</name>
    <dbReference type="NCBI Taxonomy" id="421"/>
    <lineage>
        <taxon>Bacteria</taxon>
        <taxon>Pseudomonadati</taxon>
        <taxon>Pseudomonadota</taxon>
        <taxon>Gammaproteobacteria</taxon>
        <taxon>Methylococcales</taxon>
        <taxon>Methylococcaceae</taxon>
        <taxon>Methylomonas</taxon>
    </lineage>
</organism>
<evidence type="ECO:0000313" key="15">
    <source>
        <dbReference type="EMBL" id="OAH97917.1"/>
    </source>
</evidence>
<dbReference type="Pfam" id="PF00293">
    <property type="entry name" value="NUDIX"/>
    <property type="match status" value="1"/>
</dbReference>
<feature type="binding site" evidence="13">
    <location>
        <position position="102"/>
    </location>
    <ligand>
        <name>Mg(2+)</name>
        <dbReference type="ChEBI" id="CHEBI:18420"/>
        <label>1</label>
    </ligand>
</feature>
<evidence type="ECO:0000256" key="2">
    <source>
        <dbReference type="ARBA" id="ARBA00007482"/>
    </source>
</evidence>
<dbReference type="EC" id="3.6.1.13" evidence="3"/>
<dbReference type="InterPro" id="IPR020084">
    <property type="entry name" value="NUDIX_hydrolase_CS"/>
</dbReference>
<feature type="binding site" evidence="13">
    <location>
        <position position="106"/>
    </location>
    <ligand>
        <name>Mg(2+)</name>
        <dbReference type="ChEBI" id="CHEBI:18420"/>
        <label>1</label>
    </ligand>
</feature>
<evidence type="ECO:0000256" key="4">
    <source>
        <dbReference type="ARBA" id="ARBA00013297"/>
    </source>
</evidence>
<dbReference type="Proteomes" id="UP000078090">
    <property type="component" value="Unassembled WGS sequence"/>
</dbReference>
<gene>
    <name evidence="15" type="primary">nudF</name>
    <name evidence="15" type="ORF">A1332_21010</name>
</gene>
<keyword evidence="5 13" id="KW-0479">Metal-binding</keyword>
<protein>
    <recommendedName>
        <fullName evidence="4">ADP-ribose pyrophosphatase</fullName>
        <ecNumber evidence="3">3.6.1.13</ecNumber>
    </recommendedName>
    <alternativeName>
        <fullName evidence="9">ADP-ribose diphosphatase</fullName>
    </alternativeName>
    <alternativeName>
        <fullName evidence="11">ADP-ribose phosphohydrolase</fullName>
    </alternativeName>
    <alternativeName>
        <fullName evidence="10">Adenosine diphosphoribose pyrophosphatase</fullName>
    </alternativeName>
</protein>
<comment type="function">
    <text evidence="8">Acts on ADP-mannose and ADP-glucose as well as ADP-ribose. Prevents glycogen biosynthesis. The reaction catalyzed by this enzyme is a limiting step of the gluconeogenic process.</text>
</comment>
<dbReference type="PROSITE" id="PS51462">
    <property type="entry name" value="NUDIX"/>
    <property type="match status" value="1"/>
</dbReference>
<dbReference type="GO" id="GO:0019693">
    <property type="term" value="P:ribose phosphate metabolic process"/>
    <property type="evidence" value="ECO:0007669"/>
    <property type="project" value="TreeGrafter"/>
</dbReference>
<dbReference type="Gene3D" id="3.90.79.10">
    <property type="entry name" value="Nucleoside Triphosphate Pyrophosphohydrolase"/>
    <property type="match status" value="1"/>
</dbReference>
<feature type="binding site" evidence="13">
    <location>
        <position position="86"/>
    </location>
    <ligand>
        <name>Mg(2+)</name>
        <dbReference type="ChEBI" id="CHEBI:18420"/>
        <label>1</label>
    </ligand>
</feature>
<comment type="catalytic activity">
    <reaction evidence="12">
        <text>ADP-D-ribose + H2O = D-ribose 5-phosphate + AMP + 2 H(+)</text>
        <dbReference type="Rhea" id="RHEA:10412"/>
        <dbReference type="ChEBI" id="CHEBI:15377"/>
        <dbReference type="ChEBI" id="CHEBI:15378"/>
        <dbReference type="ChEBI" id="CHEBI:57967"/>
        <dbReference type="ChEBI" id="CHEBI:78346"/>
        <dbReference type="ChEBI" id="CHEBI:456215"/>
        <dbReference type="EC" id="3.6.1.13"/>
    </reaction>
</comment>
<reference evidence="15 16" key="1">
    <citation type="submission" date="2016-03" db="EMBL/GenBank/DDBJ databases">
        <authorList>
            <person name="Ploux O."/>
        </authorList>
    </citation>
    <scope>NUCLEOTIDE SEQUENCE [LARGE SCALE GENOMIC DNA]</scope>
    <source>
        <strain evidence="15 16">R-45363</strain>
    </source>
</reference>
<dbReference type="GO" id="GO:0019144">
    <property type="term" value="F:ADP-sugar diphosphatase activity"/>
    <property type="evidence" value="ECO:0007669"/>
    <property type="project" value="TreeGrafter"/>
</dbReference>
<feature type="binding site" evidence="13">
    <location>
        <position position="154"/>
    </location>
    <ligand>
        <name>Mg(2+)</name>
        <dbReference type="ChEBI" id="CHEBI:18420"/>
        <label>1</label>
    </ligand>
</feature>
<feature type="domain" description="Nudix hydrolase" evidence="14">
    <location>
        <begin position="45"/>
        <end position="188"/>
    </location>
</feature>
<comment type="caution">
    <text evidence="15">The sequence shown here is derived from an EMBL/GenBank/DDBJ whole genome shotgun (WGS) entry which is preliminary data.</text>
</comment>
<dbReference type="EMBL" id="LUUG01000114">
    <property type="protein sequence ID" value="OAH97917.1"/>
    <property type="molecule type" value="Genomic_DNA"/>
</dbReference>
<dbReference type="CDD" id="cd24155">
    <property type="entry name" value="NUDIX_ADPRase"/>
    <property type="match status" value="1"/>
</dbReference>
<evidence type="ECO:0000256" key="12">
    <source>
        <dbReference type="ARBA" id="ARBA00049546"/>
    </source>
</evidence>
<proteinExistence type="inferred from homology"/>
<evidence type="ECO:0000256" key="5">
    <source>
        <dbReference type="ARBA" id="ARBA00022723"/>
    </source>
</evidence>
<evidence type="ECO:0000256" key="13">
    <source>
        <dbReference type="PIRSR" id="PIRSR604385-2"/>
    </source>
</evidence>
<dbReference type="RefSeq" id="WP_064010338.1">
    <property type="nucleotide sequence ID" value="NZ_LUUG01000114.1"/>
</dbReference>
<dbReference type="InterPro" id="IPR015797">
    <property type="entry name" value="NUDIX_hydrolase-like_dom_sf"/>
</dbReference>
<comment type="cofactor">
    <cofactor evidence="1 13">
        <name>Mg(2+)</name>
        <dbReference type="ChEBI" id="CHEBI:18420"/>
    </cofactor>
</comment>
<evidence type="ECO:0000256" key="8">
    <source>
        <dbReference type="ARBA" id="ARBA00025164"/>
    </source>
</evidence>
<evidence type="ECO:0000256" key="1">
    <source>
        <dbReference type="ARBA" id="ARBA00001946"/>
    </source>
</evidence>
<keyword evidence="7 13" id="KW-0460">Magnesium</keyword>
<name>A0A177LWP7_METMH</name>
<dbReference type="InterPro" id="IPR004385">
    <property type="entry name" value="NDP_pyrophosphatase"/>
</dbReference>
<sequence>MSDKQFQILDTQVVYEGFFRLEQYTLKHTLFNGGWSQPLKRELFRRGNCVAVLLYDPDRDEVVLIEQFRVGAVLQPERAWLLEIVAGAIEEGETAEEVAYREAREEAGCEIQELIEIKQFFTTPGGSSEWITLFCGRVDSSQVGGIHGLDEEDEDIRVTAVKFDEVFQMLEDDKIESGIPIIAIQWLYIHRQKLRSQWSAGT</sequence>